<dbReference type="EMBL" id="CP108264">
    <property type="protein sequence ID" value="WTU77538.1"/>
    <property type="molecule type" value="Genomic_DNA"/>
</dbReference>
<gene>
    <name evidence="2" type="ORF">OG327_31765</name>
</gene>
<feature type="compositionally biased region" description="Polar residues" evidence="1">
    <location>
        <begin position="152"/>
        <end position="169"/>
    </location>
</feature>
<evidence type="ECO:0000313" key="2">
    <source>
        <dbReference type="EMBL" id="WTU77538.1"/>
    </source>
</evidence>
<feature type="region of interest" description="Disordered" evidence="1">
    <location>
        <begin position="322"/>
        <end position="360"/>
    </location>
</feature>
<feature type="region of interest" description="Disordered" evidence="1">
    <location>
        <begin position="145"/>
        <end position="248"/>
    </location>
</feature>
<accession>A0AAU2K1F5</accession>
<feature type="compositionally biased region" description="Low complexity" evidence="1">
    <location>
        <begin position="324"/>
        <end position="342"/>
    </location>
</feature>
<protein>
    <submittedName>
        <fullName evidence="2">Uncharacterized protein</fullName>
    </submittedName>
</protein>
<sequence length="360" mass="37618">MARIRTIKPEAFLSEDLASVDVTAMVTFFGLLTQADDNGRFLAHPAIIAGVLWPLRAEHAPANVANDLEQLEAAGLICRYTGCDGKNYLHFVTWDKHQKIDRPSASRMPRCPAHQAHHRCNGCGDAACPASGTPTKATVPNTAAELAGATARGSTNTRRALDQTVSPDSDSAGDPHSRLEGSDTAPGSAPKAHDEALSKQSGETAGQAAFGEGSTQIREGSSSGSRILDPGSVPTGREAPAPGSVSEKVSAKDLVAEYTKGCKRRPPSDTLGLLGRKIKILLDEDFTPRDIRAAMELLRDKGLHPSVLPSLVNQVVNASPQDVGSPLSSASGAGPWASTGSAYTPYRNPAPAPTTFGGSL</sequence>
<reference evidence="2" key="1">
    <citation type="submission" date="2022-10" db="EMBL/GenBank/DDBJ databases">
        <title>The complete genomes of actinobacterial strains from the NBC collection.</title>
        <authorList>
            <person name="Joergensen T.S."/>
            <person name="Alvarez Arevalo M."/>
            <person name="Sterndorff E.B."/>
            <person name="Faurdal D."/>
            <person name="Vuksanovic O."/>
            <person name="Mourched A.-S."/>
            <person name="Charusanti P."/>
            <person name="Shaw S."/>
            <person name="Blin K."/>
            <person name="Weber T."/>
        </authorList>
    </citation>
    <scope>NUCLEOTIDE SEQUENCE</scope>
    <source>
        <strain evidence="2">NBC_00049</strain>
    </source>
</reference>
<dbReference type="AlphaFoldDB" id="A0AAU2K1F5"/>
<evidence type="ECO:0000256" key="1">
    <source>
        <dbReference type="SAM" id="MobiDB-lite"/>
    </source>
</evidence>
<feature type="compositionally biased region" description="Polar residues" evidence="1">
    <location>
        <begin position="213"/>
        <end position="225"/>
    </location>
</feature>
<organism evidence="2">
    <name type="scientific">Streptomyces sp. NBC_00049</name>
    <dbReference type="NCBI Taxonomy" id="2903617"/>
    <lineage>
        <taxon>Bacteria</taxon>
        <taxon>Bacillati</taxon>
        <taxon>Actinomycetota</taxon>
        <taxon>Actinomycetes</taxon>
        <taxon>Kitasatosporales</taxon>
        <taxon>Streptomycetaceae</taxon>
        <taxon>Streptomyces</taxon>
    </lineage>
</organism>
<name>A0AAU2K1F5_9ACTN</name>
<proteinExistence type="predicted"/>